<feature type="domain" description="Glycosyl hydrolase family 36 N-terminal" evidence="1">
    <location>
        <begin position="23"/>
        <end position="121"/>
    </location>
</feature>
<dbReference type="EMBL" id="KF126474">
    <property type="protein sequence ID" value="AIA93821.1"/>
    <property type="molecule type" value="Genomic_DNA"/>
</dbReference>
<proteinExistence type="predicted"/>
<dbReference type="Pfam" id="PF16875">
    <property type="entry name" value="Glyco_hydro_36N"/>
    <property type="match status" value="1"/>
</dbReference>
<organism evidence="2">
    <name type="scientific">uncultured Clavibacter sp</name>
    <dbReference type="NCBI Taxonomy" id="378178"/>
    <lineage>
        <taxon>Bacteria</taxon>
        <taxon>Bacillati</taxon>
        <taxon>Actinomycetota</taxon>
        <taxon>Actinomycetes</taxon>
        <taxon>Micrococcales</taxon>
        <taxon>Microbacteriaceae</taxon>
        <taxon>Clavibacter</taxon>
        <taxon>environmental samples</taxon>
    </lineage>
</organism>
<dbReference type="InterPro" id="IPR031704">
    <property type="entry name" value="Glyco_hydro_36_N"/>
</dbReference>
<name>A0A060CLW7_9MICO</name>
<protein>
    <submittedName>
        <fullName evidence="2">CAZy families GH36 protein</fullName>
    </submittedName>
</protein>
<evidence type="ECO:0000259" key="1">
    <source>
        <dbReference type="Pfam" id="PF16875"/>
    </source>
</evidence>
<feature type="non-terminal residue" evidence="2">
    <location>
        <position position="122"/>
    </location>
</feature>
<reference evidence="2" key="1">
    <citation type="journal article" date="2013" name="Environ. Microbiol.">
        <title>Seasonally variable intestinal metagenomes of the red palm weevil (Rhynchophorus ferrugineus).</title>
        <authorList>
            <person name="Jia S."/>
            <person name="Zhang X."/>
            <person name="Zhang G."/>
            <person name="Yin A."/>
            <person name="Zhang S."/>
            <person name="Li F."/>
            <person name="Wang L."/>
            <person name="Zhao D."/>
            <person name="Yun Q."/>
            <person name="Tala"/>
            <person name="Wang J."/>
            <person name="Sun G."/>
            <person name="Baabdullah M."/>
            <person name="Yu X."/>
            <person name="Hu S."/>
            <person name="Al-Mssallem I.S."/>
            <person name="Yu J."/>
        </authorList>
    </citation>
    <scope>NUCLEOTIDE SEQUENCE</scope>
</reference>
<dbReference type="AlphaFoldDB" id="A0A060CLW7"/>
<sequence length="122" mass="12924">MLARTTLPAPVGNGLPDTGVVVSVCPEQWGGWTGRPGLEGHRAGRDWAPCFEVRRISLDGHDVSAEDPVVHTGRVLTVEAADDAAGLSVAITLEMEPSGLVRARARLRNDRDGVYQLGSLAV</sequence>
<accession>A0A060CLW7</accession>
<evidence type="ECO:0000313" key="2">
    <source>
        <dbReference type="EMBL" id="AIA93821.1"/>
    </source>
</evidence>